<dbReference type="Proteomes" id="UP001516400">
    <property type="component" value="Unassembled WGS sequence"/>
</dbReference>
<protein>
    <submittedName>
        <fullName evidence="2">Uncharacterized protein</fullName>
    </submittedName>
</protein>
<evidence type="ECO:0000313" key="2">
    <source>
        <dbReference type="EMBL" id="KAL3285497.1"/>
    </source>
</evidence>
<dbReference type="EMBL" id="JABFTP020000185">
    <property type="protein sequence ID" value="KAL3285497.1"/>
    <property type="molecule type" value="Genomic_DNA"/>
</dbReference>
<comment type="caution">
    <text evidence="2">The sequence shown here is derived from an EMBL/GenBank/DDBJ whole genome shotgun (WGS) entry which is preliminary data.</text>
</comment>
<sequence>MVKRSDGTDLPILEEQESTNSDKPKQPIKYGELVILGRGMLLFQEDVNYYCEGVLTGVSKR</sequence>
<reference evidence="2 3" key="1">
    <citation type="journal article" date="2021" name="BMC Biol.">
        <title>Horizontally acquired antibacterial genes associated with adaptive radiation of ladybird beetles.</title>
        <authorList>
            <person name="Li H.S."/>
            <person name="Tang X.F."/>
            <person name="Huang Y.H."/>
            <person name="Xu Z.Y."/>
            <person name="Chen M.L."/>
            <person name="Du X.Y."/>
            <person name="Qiu B.Y."/>
            <person name="Chen P.T."/>
            <person name="Zhang W."/>
            <person name="Slipinski A."/>
            <person name="Escalona H.E."/>
            <person name="Waterhouse R.M."/>
            <person name="Zwick A."/>
            <person name="Pang H."/>
        </authorList>
    </citation>
    <scope>NUCLEOTIDE SEQUENCE [LARGE SCALE GENOMIC DNA]</scope>
    <source>
        <strain evidence="2">SYSU2018</strain>
    </source>
</reference>
<evidence type="ECO:0000256" key="1">
    <source>
        <dbReference type="SAM" id="MobiDB-lite"/>
    </source>
</evidence>
<organism evidence="2 3">
    <name type="scientific">Cryptolaemus montrouzieri</name>
    <dbReference type="NCBI Taxonomy" id="559131"/>
    <lineage>
        <taxon>Eukaryota</taxon>
        <taxon>Metazoa</taxon>
        <taxon>Ecdysozoa</taxon>
        <taxon>Arthropoda</taxon>
        <taxon>Hexapoda</taxon>
        <taxon>Insecta</taxon>
        <taxon>Pterygota</taxon>
        <taxon>Neoptera</taxon>
        <taxon>Endopterygota</taxon>
        <taxon>Coleoptera</taxon>
        <taxon>Polyphaga</taxon>
        <taxon>Cucujiformia</taxon>
        <taxon>Coccinelloidea</taxon>
        <taxon>Coccinellidae</taxon>
        <taxon>Scymninae</taxon>
        <taxon>Scymnini</taxon>
        <taxon>Cryptolaemus</taxon>
    </lineage>
</organism>
<name>A0ABD2P4B4_9CUCU</name>
<dbReference type="AlphaFoldDB" id="A0ABD2P4B4"/>
<feature type="region of interest" description="Disordered" evidence="1">
    <location>
        <begin position="1"/>
        <end position="25"/>
    </location>
</feature>
<proteinExistence type="predicted"/>
<evidence type="ECO:0000313" key="3">
    <source>
        <dbReference type="Proteomes" id="UP001516400"/>
    </source>
</evidence>
<gene>
    <name evidence="2" type="ORF">HHI36_000029</name>
</gene>
<keyword evidence="3" id="KW-1185">Reference proteome</keyword>
<accession>A0ABD2P4B4</accession>